<keyword evidence="2" id="KW-1185">Reference proteome</keyword>
<organism evidence="1 2">
    <name type="scientific">Leucocoprinus leucothites</name>
    <dbReference type="NCBI Taxonomy" id="201217"/>
    <lineage>
        <taxon>Eukaryota</taxon>
        <taxon>Fungi</taxon>
        <taxon>Dikarya</taxon>
        <taxon>Basidiomycota</taxon>
        <taxon>Agaricomycotina</taxon>
        <taxon>Agaricomycetes</taxon>
        <taxon>Agaricomycetidae</taxon>
        <taxon>Agaricales</taxon>
        <taxon>Agaricineae</taxon>
        <taxon>Agaricaceae</taxon>
        <taxon>Leucocoprinus</taxon>
    </lineage>
</organism>
<dbReference type="OrthoDB" id="3016640at2759"/>
<dbReference type="AlphaFoldDB" id="A0A8H5CZ95"/>
<reference evidence="1 2" key="1">
    <citation type="journal article" date="2020" name="ISME J.">
        <title>Uncovering the hidden diversity of litter-decomposition mechanisms in mushroom-forming fungi.</title>
        <authorList>
            <person name="Floudas D."/>
            <person name="Bentzer J."/>
            <person name="Ahren D."/>
            <person name="Johansson T."/>
            <person name="Persson P."/>
            <person name="Tunlid A."/>
        </authorList>
    </citation>
    <scope>NUCLEOTIDE SEQUENCE [LARGE SCALE GENOMIC DNA]</scope>
    <source>
        <strain evidence="1 2">CBS 146.42</strain>
    </source>
</reference>
<dbReference type="InterPro" id="IPR021054">
    <property type="entry name" value="Cell_wall_mannoprotein_1"/>
</dbReference>
<protein>
    <submittedName>
        <fullName evidence="1">Uncharacterized protein</fullName>
    </submittedName>
</protein>
<sequence length="173" mass="18674">MDSLLYYLGQAGTEEVALSVTPPAATVEDVLKDFQEMETQGTALRDAIRDFPETGGTLITALAIHNNTVELQNQIVPLPISLEDGTKVIDAIGHLKPLLDEAMRLMVEKKTAFEQLSIGVPSIIKFDLTTLHDSVVALENALIAASPAELLETAQTIKAEIEAIFENAIVAYS</sequence>
<proteinExistence type="predicted"/>
<evidence type="ECO:0000313" key="1">
    <source>
        <dbReference type="EMBL" id="KAF5350640.1"/>
    </source>
</evidence>
<dbReference type="Gene3D" id="1.20.1280.140">
    <property type="match status" value="1"/>
</dbReference>
<name>A0A8H5CZ95_9AGAR</name>
<gene>
    <name evidence="1" type="ORF">D9756_008486</name>
</gene>
<evidence type="ECO:0000313" key="2">
    <source>
        <dbReference type="Proteomes" id="UP000559027"/>
    </source>
</evidence>
<dbReference type="EMBL" id="JAACJO010000014">
    <property type="protein sequence ID" value="KAF5350640.1"/>
    <property type="molecule type" value="Genomic_DNA"/>
</dbReference>
<dbReference type="Pfam" id="PF12296">
    <property type="entry name" value="HsbA"/>
    <property type="match status" value="1"/>
</dbReference>
<comment type="caution">
    <text evidence="1">The sequence shown here is derived from an EMBL/GenBank/DDBJ whole genome shotgun (WGS) entry which is preliminary data.</text>
</comment>
<accession>A0A8H5CZ95</accession>
<dbReference type="Proteomes" id="UP000559027">
    <property type="component" value="Unassembled WGS sequence"/>
</dbReference>